<reference evidence="1" key="1">
    <citation type="submission" date="2021-01" db="EMBL/GenBank/DDBJ databases">
        <authorList>
            <person name="Kaushik A."/>
        </authorList>
    </citation>
    <scope>NUCLEOTIDE SEQUENCE</scope>
    <source>
        <strain evidence="1">AG3-1AP</strain>
    </source>
</reference>
<sequence length="199" mass="22079">MSFRNKVKEKYKRVKNEFSSFLKVKAKAYELKLRVVQDRTLRPVQRCIQTPWLQLSKLPKDISNVDKPFDGLVELNSPTQEVQADVNIGGRAFDSDMATLTVPGPSELPVVEVSLATPVSGHVDPVDTNVPEIQKPGDISPVVPEAPSAKWKGLKEFARVLEPVSNLFGPIKETVDLSTECVDKYEVSLFISILSKCGK</sequence>
<evidence type="ECO:0000313" key="1">
    <source>
        <dbReference type="EMBL" id="CAE6539408.1"/>
    </source>
</evidence>
<accession>A0A8H3HQT9</accession>
<dbReference type="Proteomes" id="UP000663831">
    <property type="component" value="Unassembled WGS sequence"/>
</dbReference>
<comment type="caution">
    <text evidence="1">The sequence shown here is derived from an EMBL/GenBank/DDBJ whole genome shotgun (WGS) entry which is preliminary data.</text>
</comment>
<evidence type="ECO:0000313" key="2">
    <source>
        <dbReference type="Proteomes" id="UP000663831"/>
    </source>
</evidence>
<gene>
    <name evidence="1" type="ORF">RDB_LOCUS171926</name>
</gene>
<organism evidence="1 2">
    <name type="scientific">Rhizoctonia solani</name>
    <dbReference type="NCBI Taxonomy" id="456999"/>
    <lineage>
        <taxon>Eukaryota</taxon>
        <taxon>Fungi</taxon>
        <taxon>Dikarya</taxon>
        <taxon>Basidiomycota</taxon>
        <taxon>Agaricomycotina</taxon>
        <taxon>Agaricomycetes</taxon>
        <taxon>Cantharellales</taxon>
        <taxon>Ceratobasidiaceae</taxon>
        <taxon>Rhizoctonia</taxon>
    </lineage>
</organism>
<name>A0A8H3HQT9_9AGAM</name>
<dbReference type="AlphaFoldDB" id="A0A8H3HQT9"/>
<proteinExistence type="predicted"/>
<dbReference type="EMBL" id="CAJMWV010009570">
    <property type="protein sequence ID" value="CAE6539408.1"/>
    <property type="molecule type" value="Genomic_DNA"/>
</dbReference>
<protein>
    <submittedName>
        <fullName evidence="1">Uncharacterized protein</fullName>
    </submittedName>
</protein>